<dbReference type="Proteomes" id="UP000197361">
    <property type="component" value="Unassembled WGS sequence"/>
</dbReference>
<dbReference type="EMBL" id="NISK01000002">
    <property type="protein sequence ID" value="OWQ97555.1"/>
    <property type="molecule type" value="Genomic_DNA"/>
</dbReference>
<proteinExistence type="predicted"/>
<organism evidence="1 2">
    <name type="scientific">Sphingopyxis bauzanensis</name>
    <dbReference type="NCBI Taxonomy" id="651663"/>
    <lineage>
        <taxon>Bacteria</taxon>
        <taxon>Pseudomonadati</taxon>
        <taxon>Pseudomonadota</taxon>
        <taxon>Alphaproteobacteria</taxon>
        <taxon>Sphingomonadales</taxon>
        <taxon>Sphingomonadaceae</taxon>
        <taxon>Sphingopyxis</taxon>
    </lineage>
</organism>
<dbReference type="OrthoDB" id="7452082at2"/>
<keyword evidence="2" id="KW-1185">Reference proteome</keyword>
<comment type="caution">
    <text evidence="1">The sequence shown here is derived from an EMBL/GenBank/DDBJ whole genome shotgun (WGS) entry which is preliminary data.</text>
</comment>
<evidence type="ECO:0000313" key="2">
    <source>
        <dbReference type="Proteomes" id="UP000197361"/>
    </source>
</evidence>
<gene>
    <name evidence="1" type="ORF">CDQ92_11140</name>
</gene>
<dbReference type="AlphaFoldDB" id="A0A246JWX1"/>
<protein>
    <submittedName>
        <fullName evidence="1">Uncharacterized protein</fullName>
    </submittedName>
</protein>
<name>A0A246JWX1_9SPHN</name>
<sequence>MTKTRPPPPSPAPPVNVVWNIHLTEDEFIERFRPIPNPFEPDASFDFGQGGCLFANFAGELDFLRRRSEGTVWTLTDCDGHLEITDGMHYVNRLGYIVTEIACPPDIFVTVALL</sequence>
<reference evidence="1 2" key="1">
    <citation type="journal article" date="2010" name="Int. J. Syst. Evol. Microbiol.">
        <title>Sphingopyxis bauzanensis sp. nov., a psychrophilic bacterium isolated from soil.</title>
        <authorList>
            <person name="Zhang D.C."/>
            <person name="Liu H.C."/>
            <person name="Xin Y.H."/>
            <person name="Zhou Y.G."/>
            <person name="Schinner F."/>
            <person name="Margesin R."/>
        </authorList>
    </citation>
    <scope>NUCLEOTIDE SEQUENCE [LARGE SCALE GENOMIC DNA]</scope>
    <source>
        <strain evidence="1 2">DSM 22271</strain>
    </source>
</reference>
<evidence type="ECO:0000313" key="1">
    <source>
        <dbReference type="EMBL" id="OWQ97555.1"/>
    </source>
</evidence>
<dbReference type="RefSeq" id="WP_088441405.1">
    <property type="nucleotide sequence ID" value="NZ_BMMC01000013.1"/>
</dbReference>
<accession>A0A246JWX1</accession>